<evidence type="ECO:0000313" key="3">
    <source>
        <dbReference type="Proteomes" id="UP001211894"/>
    </source>
</evidence>
<gene>
    <name evidence="2" type="ORF">PJ311_15930</name>
</gene>
<protein>
    <submittedName>
        <fullName evidence="2">Uncharacterized protein</fullName>
    </submittedName>
</protein>
<feature type="signal peptide" evidence="1">
    <location>
        <begin position="1"/>
        <end position="19"/>
    </location>
</feature>
<dbReference type="Proteomes" id="UP001211894">
    <property type="component" value="Unassembled WGS sequence"/>
</dbReference>
<proteinExistence type="predicted"/>
<comment type="caution">
    <text evidence="2">The sequence shown here is derived from an EMBL/GenBank/DDBJ whole genome shotgun (WGS) entry which is preliminary data.</text>
</comment>
<keyword evidence="3" id="KW-1185">Reference proteome</keyword>
<accession>A0ABT4X717</accession>
<organism evidence="2 3">
    <name type="scientific">Bacillus changyiensis</name>
    <dbReference type="NCBI Taxonomy" id="3004103"/>
    <lineage>
        <taxon>Bacteria</taxon>
        <taxon>Bacillati</taxon>
        <taxon>Bacillota</taxon>
        <taxon>Bacilli</taxon>
        <taxon>Bacillales</taxon>
        <taxon>Bacillaceae</taxon>
        <taxon>Bacillus</taxon>
    </lineage>
</organism>
<dbReference type="EMBL" id="JAQKAB010000012">
    <property type="protein sequence ID" value="MDA7028063.1"/>
    <property type="molecule type" value="Genomic_DNA"/>
</dbReference>
<reference evidence="2 3" key="1">
    <citation type="submission" date="2023-01" db="EMBL/GenBank/DDBJ databases">
        <title>Bacillus changyiensis sp. nov., isolated from a coastal deposit.</title>
        <authorList>
            <person name="Xiao G."/>
            <person name="Lai Q."/>
            <person name="Hu Z."/>
            <person name="Shao Z."/>
        </authorList>
    </citation>
    <scope>NUCLEOTIDE SEQUENCE [LARGE SCALE GENOMIC DNA]</scope>
    <source>
        <strain evidence="2 3">CLL-7-23</strain>
    </source>
</reference>
<keyword evidence="1" id="KW-0732">Signal</keyword>
<name>A0ABT4X717_9BACI</name>
<dbReference type="RefSeq" id="WP_271341881.1">
    <property type="nucleotide sequence ID" value="NZ_JAQKAB010000012.1"/>
</dbReference>
<evidence type="ECO:0000313" key="2">
    <source>
        <dbReference type="EMBL" id="MDA7028063.1"/>
    </source>
</evidence>
<feature type="chain" id="PRO_5045209954" evidence="1">
    <location>
        <begin position="20"/>
        <end position="70"/>
    </location>
</feature>
<evidence type="ECO:0000256" key="1">
    <source>
        <dbReference type="SAM" id="SignalP"/>
    </source>
</evidence>
<sequence>MRKKAFVSLSLFCSLFTGAFMMNKEMNRENIPQTGNKEVRQYPAGYIQLKNRRNKRESFKPREYIKVEKR</sequence>